<gene>
    <name evidence="1" type="ORF">GA0070617_2646</name>
</gene>
<proteinExistence type="predicted"/>
<sequence length="140" mass="15153">MKTLVSRSAWDVRKEQYRRYAGLLASLVLAISALVIIPASPAMAGCARTFLFGGAQVQIDNCPGNGAASWGWVYGSPDYSWTDVYVRFPSGTELTLTAGSGTANTANWYEDVSTVAICNTKFFSWLPPAPIIHCSERVPV</sequence>
<evidence type="ECO:0000313" key="1">
    <source>
        <dbReference type="EMBL" id="SCL54368.1"/>
    </source>
</evidence>
<keyword evidence="2" id="KW-1185">Reference proteome</keyword>
<protein>
    <submittedName>
        <fullName evidence="1">Uncharacterized protein</fullName>
    </submittedName>
</protein>
<dbReference type="RefSeq" id="WP_139135644.1">
    <property type="nucleotide sequence ID" value="NZ_BMMJ01000009.1"/>
</dbReference>
<dbReference type="OrthoDB" id="5198363at2"/>
<dbReference type="Proteomes" id="UP000198937">
    <property type="component" value="Unassembled WGS sequence"/>
</dbReference>
<evidence type="ECO:0000313" key="2">
    <source>
        <dbReference type="Proteomes" id="UP000198937"/>
    </source>
</evidence>
<accession>A0A1C6UK94</accession>
<name>A0A1C6UK94_9ACTN</name>
<dbReference type="AlphaFoldDB" id="A0A1C6UK94"/>
<organism evidence="1 2">
    <name type="scientific">Micromonospora yangpuensis</name>
    <dbReference type="NCBI Taxonomy" id="683228"/>
    <lineage>
        <taxon>Bacteria</taxon>
        <taxon>Bacillati</taxon>
        <taxon>Actinomycetota</taxon>
        <taxon>Actinomycetes</taxon>
        <taxon>Micromonosporales</taxon>
        <taxon>Micromonosporaceae</taxon>
        <taxon>Micromonospora</taxon>
    </lineage>
</organism>
<reference evidence="1 2" key="1">
    <citation type="submission" date="2016-06" db="EMBL/GenBank/DDBJ databases">
        <authorList>
            <person name="Kjaerup R.B."/>
            <person name="Dalgaard T.S."/>
            <person name="Juul-Madsen H.R."/>
        </authorList>
    </citation>
    <scope>NUCLEOTIDE SEQUENCE [LARGE SCALE GENOMIC DNA]</scope>
    <source>
        <strain evidence="1 2">DSM 45577</strain>
    </source>
</reference>
<dbReference type="EMBL" id="FMIA01000002">
    <property type="protein sequence ID" value="SCL54368.1"/>
    <property type="molecule type" value="Genomic_DNA"/>
</dbReference>